<dbReference type="InterPro" id="IPR004012">
    <property type="entry name" value="Run_dom"/>
</dbReference>
<dbReference type="CDD" id="cd17679">
    <property type="entry name" value="RUN_PLEKHM1"/>
    <property type="match status" value="1"/>
</dbReference>
<organism evidence="11 12">
    <name type="scientific">Acrobeloides nanus</name>
    <dbReference type="NCBI Taxonomy" id="290746"/>
    <lineage>
        <taxon>Eukaryota</taxon>
        <taxon>Metazoa</taxon>
        <taxon>Ecdysozoa</taxon>
        <taxon>Nematoda</taxon>
        <taxon>Chromadorea</taxon>
        <taxon>Rhabditida</taxon>
        <taxon>Tylenchina</taxon>
        <taxon>Cephalobomorpha</taxon>
        <taxon>Cephaloboidea</taxon>
        <taxon>Cephalobidae</taxon>
        <taxon>Acrobeloides</taxon>
    </lineage>
</organism>
<evidence type="ECO:0000256" key="9">
    <source>
        <dbReference type="SAM" id="MobiDB-lite"/>
    </source>
</evidence>
<evidence type="ECO:0000256" key="4">
    <source>
        <dbReference type="ARBA" id="ARBA00022737"/>
    </source>
</evidence>
<feature type="region of interest" description="Disordered" evidence="9">
    <location>
        <begin position="305"/>
        <end position="336"/>
    </location>
</feature>
<proteinExistence type="predicted"/>
<evidence type="ECO:0000256" key="1">
    <source>
        <dbReference type="ARBA" id="ARBA00004603"/>
    </source>
</evidence>
<dbReference type="Proteomes" id="UP000887540">
    <property type="component" value="Unplaced"/>
</dbReference>
<keyword evidence="7" id="KW-0862">Zinc</keyword>
<feature type="compositionally biased region" description="Low complexity" evidence="9">
    <location>
        <begin position="553"/>
        <end position="569"/>
    </location>
</feature>
<dbReference type="PANTHER" id="PTHR12326:SF12">
    <property type="entry name" value="PLECKSTRIN HOMOLOGY AND RUN DOMAIN CONTAINING M1"/>
    <property type="match status" value="1"/>
</dbReference>
<dbReference type="Pfam" id="PF13901">
    <property type="entry name" value="RH_dom"/>
    <property type="match status" value="1"/>
</dbReference>
<feature type="compositionally biased region" description="Basic residues" evidence="9">
    <location>
        <begin position="305"/>
        <end position="315"/>
    </location>
</feature>
<feature type="compositionally biased region" description="Acidic residues" evidence="9">
    <location>
        <begin position="394"/>
        <end position="405"/>
    </location>
</feature>
<dbReference type="InterPro" id="IPR025258">
    <property type="entry name" value="RH_dom"/>
</dbReference>
<dbReference type="SMART" id="SM01175">
    <property type="entry name" value="DUF4206"/>
    <property type="match status" value="1"/>
</dbReference>
<feature type="region of interest" description="Disordered" evidence="9">
    <location>
        <begin position="552"/>
        <end position="574"/>
    </location>
</feature>
<feature type="domain" description="RUN" evidence="10">
    <location>
        <begin position="31"/>
        <end position="165"/>
    </location>
</feature>
<feature type="region of interest" description="Disordered" evidence="9">
    <location>
        <begin position="386"/>
        <end position="411"/>
    </location>
</feature>
<evidence type="ECO:0000256" key="6">
    <source>
        <dbReference type="ARBA" id="ARBA00022771"/>
    </source>
</evidence>
<evidence type="ECO:0000256" key="7">
    <source>
        <dbReference type="ARBA" id="ARBA00022833"/>
    </source>
</evidence>
<keyword evidence="3" id="KW-0479">Metal-binding</keyword>
<dbReference type="PANTHER" id="PTHR12326">
    <property type="entry name" value="PLECKSTRIN HOMOLOGY DOMAIN CONTAINING PROTEIN"/>
    <property type="match status" value="1"/>
</dbReference>
<dbReference type="WBParaSite" id="ACRNAN_scaffold1737.g15366.t1">
    <property type="protein sequence ID" value="ACRNAN_scaffold1737.g15366.t1"/>
    <property type="gene ID" value="ACRNAN_scaffold1737.g15366"/>
</dbReference>
<protein>
    <submittedName>
        <fullName evidence="12">RUN domain-containing protein</fullName>
    </submittedName>
</protein>
<dbReference type="CDD" id="cd20805">
    <property type="entry name" value="C1_DGK_rpt2"/>
    <property type="match status" value="1"/>
</dbReference>
<dbReference type="GO" id="GO:0006914">
    <property type="term" value="P:autophagy"/>
    <property type="evidence" value="ECO:0007669"/>
    <property type="project" value="UniProtKB-KW"/>
</dbReference>
<dbReference type="Pfam" id="PF02759">
    <property type="entry name" value="RUN"/>
    <property type="match status" value="1"/>
</dbReference>
<keyword evidence="2" id="KW-0597">Phosphoprotein</keyword>
<feature type="region of interest" description="Disordered" evidence="9">
    <location>
        <begin position="225"/>
        <end position="253"/>
    </location>
</feature>
<dbReference type="Gene3D" id="1.20.58.900">
    <property type="match status" value="1"/>
</dbReference>
<dbReference type="GO" id="GO:0008270">
    <property type="term" value="F:zinc ion binding"/>
    <property type="evidence" value="ECO:0007669"/>
    <property type="project" value="UniProtKB-KW"/>
</dbReference>
<evidence type="ECO:0000313" key="11">
    <source>
        <dbReference type="Proteomes" id="UP000887540"/>
    </source>
</evidence>
<dbReference type="GO" id="GO:0005770">
    <property type="term" value="C:late endosome"/>
    <property type="evidence" value="ECO:0007669"/>
    <property type="project" value="UniProtKB-SubCell"/>
</dbReference>
<dbReference type="InterPro" id="IPR037213">
    <property type="entry name" value="Run_dom_sf"/>
</dbReference>
<evidence type="ECO:0000259" key="10">
    <source>
        <dbReference type="PROSITE" id="PS50826"/>
    </source>
</evidence>
<dbReference type="SMART" id="SM00593">
    <property type="entry name" value="RUN"/>
    <property type="match status" value="1"/>
</dbReference>
<dbReference type="InterPro" id="IPR051366">
    <property type="entry name" value="DEF8"/>
</dbReference>
<evidence type="ECO:0000256" key="2">
    <source>
        <dbReference type="ARBA" id="ARBA00022553"/>
    </source>
</evidence>
<name>A0A914D1E1_9BILA</name>
<keyword evidence="5" id="KW-0967">Endosome</keyword>
<evidence type="ECO:0000256" key="3">
    <source>
        <dbReference type="ARBA" id="ARBA00022723"/>
    </source>
</evidence>
<evidence type="ECO:0000256" key="8">
    <source>
        <dbReference type="ARBA" id="ARBA00023006"/>
    </source>
</evidence>
<dbReference type="AlphaFoldDB" id="A0A914D1E1"/>
<keyword evidence="8" id="KW-0072">Autophagy</keyword>
<dbReference type="SUPFAM" id="SSF140741">
    <property type="entry name" value="RUN domain-like"/>
    <property type="match status" value="1"/>
</dbReference>
<dbReference type="InterPro" id="IPR047326">
    <property type="entry name" value="RUN_PLEKHM1"/>
</dbReference>
<accession>A0A914D1E1</accession>
<evidence type="ECO:0000256" key="5">
    <source>
        <dbReference type="ARBA" id="ARBA00022753"/>
    </source>
</evidence>
<keyword evidence="6" id="KW-0863">Zinc-finger</keyword>
<keyword evidence="11" id="KW-1185">Reference proteome</keyword>
<reference evidence="12" key="1">
    <citation type="submission" date="2022-11" db="UniProtKB">
        <authorList>
            <consortium name="WormBaseParasite"/>
        </authorList>
    </citation>
    <scope>IDENTIFICATION</scope>
</reference>
<comment type="subcellular location">
    <subcellularLocation>
        <location evidence="1">Late endosome</location>
    </subcellularLocation>
</comment>
<sequence>MDELVKAKHVIGNELDSVVKVAAFNYSSQGTLSGDANQAICNVIEAVFIHGLKDAFFLKGSRYSKYPEPNFWPFVSKFTHRSIKNQIDALKQIKNEIGKARAWVRIVLNEGALEHYISLLAKDSKQLNLFYMKGAFLTDLEMLEAMMGYLKALSKIPLSAPTNSCFLNSWTPSPLILAGLIAGKPNRLPQKTPSKSRLASSLENDETEMGMSALDLLDESPVSNASTPIKGLDRVKPLLPSEDDDERSSIYSHPSMLDGGVNINFTPFRPNYSPILASTPENYFLNDSVFMGPSEELSSEVIVQHRRTHIRKHSKSSSEEGNSRRTSRSRSQSTSQLQQYFNGAQLDTASMSHEVRSADGNELLDPNLSLNAAGSTVSSAIVSETADSGIEPNNENEEQNTEVEENSSSPINEVVFSIVPHPPTHDIITEADKRRIPILSESLESDQQMYGTSLHDELLCVPALSSSGPSAPSTVGNSLASRAWTIPSSKDSSFERDNGASFSSSVGTEYSDVIMQSLDTALKNAMKNYDEDMELERTRNDSFNARFYELTEAEQTPSPQQESSPLPETNSTSNNILKKATEITEIPINHTEELQEENEPIVIEQDTLDSTDEYGIPRNLLALLTKIPTEKGLDAQEFRCPSCRKSIGGSFSSFKLCNLDCRYYCEECWKRGDESLIPARLILNWDTRPRPISKASKAFLKSIADRPLIRIDKMNSRLYQHSKQMEKILQMREKLSLVAMYLLSCKQSVADDLKRRLWPNHYLYSDIHLYSVTDLQNVTTGVLERRLNMVITSAIAHINSCALCLQKGFICEICSSKKVIYPFQMDIAFRCTKCFAVFHIKCIEKQECPKCLRRAKYSFRSNEEMDGSTLPLE</sequence>
<dbReference type="PROSITE" id="PS50826">
    <property type="entry name" value="RUN"/>
    <property type="match status" value="1"/>
</dbReference>
<keyword evidence="4" id="KW-0677">Repeat</keyword>
<evidence type="ECO:0000313" key="12">
    <source>
        <dbReference type="WBParaSite" id="ACRNAN_scaffold1737.g15366.t1"/>
    </source>
</evidence>